<evidence type="ECO:0000256" key="1">
    <source>
        <dbReference type="SAM" id="MobiDB-lite"/>
    </source>
</evidence>
<dbReference type="GeneID" id="85309132"/>
<dbReference type="EMBL" id="MU839002">
    <property type="protein sequence ID" value="KAK1769420.1"/>
    <property type="molecule type" value="Genomic_DNA"/>
</dbReference>
<feature type="region of interest" description="Disordered" evidence="1">
    <location>
        <begin position="267"/>
        <end position="312"/>
    </location>
</feature>
<proteinExistence type="predicted"/>
<dbReference type="Proteomes" id="UP001244011">
    <property type="component" value="Unassembled WGS sequence"/>
</dbReference>
<sequence>MWIVPPGISDPCALPGFCPVDNREGSEEAPASTSTRKVEPVTVVLTSTTRMTLTTTNSAAKPTFFVTTATTETAATETAITSPNAAVAQPTAVIPVSTAPTTTAAQAEDHKGSGIPMGAAVAVAVGALIVAALAALCVRGRWRRKNKNERRKAKKGNSRGSPDSEKGSRARSRGTSSPKPPISPPRRYNDSHSLSPKSSVYRQYTRTSHRSAGDHSTLVSPMTPRSTNSDPVFRQELDSTPVRREPGSAPAASSKFITLADIISSMGDQSKAAARPEPPKSSRNHGSRGATVQDPLERPRATIRATADERRSKTYVNSWTRFQNVQV</sequence>
<comment type="caution">
    <text evidence="3">The sequence shown here is derived from an EMBL/GenBank/DDBJ whole genome shotgun (WGS) entry which is preliminary data.</text>
</comment>
<organism evidence="3 4">
    <name type="scientific">Phialemonium atrogriseum</name>
    <dbReference type="NCBI Taxonomy" id="1093897"/>
    <lineage>
        <taxon>Eukaryota</taxon>
        <taxon>Fungi</taxon>
        <taxon>Dikarya</taxon>
        <taxon>Ascomycota</taxon>
        <taxon>Pezizomycotina</taxon>
        <taxon>Sordariomycetes</taxon>
        <taxon>Sordariomycetidae</taxon>
        <taxon>Cephalothecales</taxon>
        <taxon>Cephalothecaceae</taxon>
        <taxon>Phialemonium</taxon>
    </lineage>
</organism>
<evidence type="ECO:0000313" key="3">
    <source>
        <dbReference type="EMBL" id="KAK1769420.1"/>
    </source>
</evidence>
<keyword evidence="2" id="KW-1133">Transmembrane helix</keyword>
<keyword evidence="2" id="KW-0472">Membrane</keyword>
<dbReference type="RefSeq" id="XP_060285633.1">
    <property type="nucleotide sequence ID" value="XM_060425945.1"/>
</dbReference>
<evidence type="ECO:0000313" key="4">
    <source>
        <dbReference type="Proteomes" id="UP001244011"/>
    </source>
</evidence>
<protein>
    <recommendedName>
        <fullName evidence="5">Mid2 domain-containing protein</fullName>
    </recommendedName>
</protein>
<feature type="compositionally biased region" description="Polar residues" evidence="1">
    <location>
        <begin position="217"/>
        <end position="230"/>
    </location>
</feature>
<evidence type="ECO:0008006" key="5">
    <source>
        <dbReference type="Google" id="ProtNLM"/>
    </source>
</evidence>
<feature type="compositionally biased region" description="Basic and acidic residues" evidence="1">
    <location>
        <begin position="295"/>
        <end position="312"/>
    </location>
</feature>
<feature type="compositionally biased region" description="Polar residues" evidence="1">
    <location>
        <begin position="191"/>
        <end position="206"/>
    </location>
</feature>
<dbReference type="AlphaFoldDB" id="A0AAJ0C3T0"/>
<feature type="transmembrane region" description="Helical" evidence="2">
    <location>
        <begin position="117"/>
        <end position="138"/>
    </location>
</feature>
<keyword evidence="2" id="KW-0812">Transmembrane</keyword>
<accession>A0AAJ0C3T0</accession>
<reference evidence="3" key="1">
    <citation type="submission" date="2023-06" db="EMBL/GenBank/DDBJ databases">
        <title>Genome-scale phylogeny and comparative genomics of the fungal order Sordariales.</title>
        <authorList>
            <consortium name="Lawrence Berkeley National Laboratory"/>
            <person name="Hensen N."/>
            <person name="Bonometti L."/>
            <person name="Westerberg I."/>
            <person name="Brannstrom I.O."/>
            <person name="Guillou S."/>
            <person name="Cros-Aarteil S."/>
            <person name="Calhoun S."/>
            <person name="Haridas S."/>
            <person name="Kuo A."/>
            <person name="Mondo S."/>
            <person name="Pangilinan J."/>
            <person name="Riley R."/>
            <person name="Labutti K."/>
            <person name="Andreopoulos B."/>
            <person name="Lipzen A."/>
            <person name="Chen C."/>
            <person name="Yanf M."/>
            <person name="Daum C."/>
            <person name="Ng V."/>
            <person name="Clum A."/>
            <person name="Steindorff A."/>
            <person name="Ohm R."/>
            <person name="Martin F."/>
            <person name="Silar P."/>
            <person name="Natvig D."/>
            <person name="Lalanne C."/>
            <person name="Gautier V."/>
            <person name="Ament-Velasquez S.L."/>
            <person name="Kruys A."/>
            <person name="Hutchinson M.I."/>
            <person name="Powell A.J."/>
            <person name="Barry K."/>
            <person name="Miller A.N."/>
            <person name="Grigoriev I.V."/>
            <person name="Debuchy R."/>
            <person name="Gladieux P."/>
            <person name="Thoren M.H."/>
            <person name="Johannesson H."/>
        </authorList>
    </citation>
    <scope>NUCLEOTIDE SEQUENCE</scope>
    <source>
        <strain evidence="3">8032-3</strain>
    </source>
</reference>
<gene>
    <name evidence="3" type="ORF">QBC33DRAFT_512941</name>
</gene>
<feature type="region of interest" description="Disordered" evidence="1">
    <location>
        <begin position="145"/>
        <end position="233"/>
    </location>
</feature>
<feature type="compositionally biased region" description="Basic residues" evidence="1">
    <location>
        <begin position="145"/>
        <end position="157"/>
    </location>
</feature>
<evidence type="ECO:0000256" key="2">
    <source>
        <dbReference type="SAM" id="Phobius"/>
    </source>
</evidence>
<name>A0AAJ0C3T0_9PEZI</name>
<keyword evidence="4" id="KW-1185">Reference proteome</keyword>